<dbReference type="GO" id="GO:0046654">
    <property type="term" value="P:tetrahydrofolate biosynthetic process"/>
    <property type="evidence" value="ECO:0007669"/>
    <property type="project" value="TreeGrafter"/>
</dbReference>
<dbReference type="GO" id="GO:0005829">
    <property type="term" value="C:cytosol"/>
    <property type="evidence" value="ECO:0007669"/>
    <property type="project" value="TreeGrafter"/>
</dbReference>
<comment type="pathway">
    <text evidence="3">Cofactor biosynthesis; tetrahydrofolate biosynthesis; 7,8-dihydrofolate from 2-amino-4-hydroxy-6-hydroxymethyl-7,8-dihydropteridine diphosphate and 4-aminobenzoate: step 1/2.</text>
</comment>
<dbReference type="SUPFAM" id="SSF51717">
    <property type="entry name" value="Dihydropteroate synthetase-like"/>
    <property type="match status" value="1"/>
</dbReference>
<dbReference type="Pfam" id="PF00809">
    <property type="entry name" value="Pterin_bind"/>
    <property type="match status" value="1"/>
</dbReference>
<dbReference type="InterPro" id="IPR006390">
    <property type="entry name" value="DHP_synth_dom"/>
</dbReference>
<evidence type="ECO:0000256" key="8">
    <source>
        <dbReference type="ARBA" id="ARBA00022909"/>
    </source>
</evidence>
<evidence type="ECO:0000313" key="11">
    <source>
        <dbReference type="Proteomes" id="UP000479293"/>
    </source>
</evidence>
<evidence type="ECO:0000256" key="6">
    <source>
        <dbReference type="ARBA" id="ARBA00022723"/>
    </source>
</evidence>
<comment type="caution">
    <text evidence="10">The sequence shown here is derived from an EMBL/GenBank/DDBJ whole genome shotgun (WGS) entry which is preliminary data.</text>
</comment>
<comment type="cofactor">
    <cofactor evidence="2">
        <name>Mg(2+)</name>
        <dbReference type="ChEBI" id="CHEBI:18420"/>
    </cofactor>
</comment>
<dbReference type="EMBL" id="WHLY01000002">
    <property type="protein sequence ID" value="MPR36821.1"/>
    <property type="molecule type" value="Genomic_DNA"/>
</dbReference>
<keyword evidence="8" id="KW-0289">Folate biosynthesis</keyword>
<keyword evidence="7" id="KW-0460">Magnesium</keyword>
<dbReference type="GO" id="GO:0046656">
    <property type="term" value="P:folic acid biosynthetic process"/>
    <property type="evidence" value="ECO:0007669"/>
    <property type="project" value="UniProtKB-KW"/>
</dbReference>
<dbReference type="EC" id="2.5.1.15" evidence="4"/>
<dbReference type="Proteomes" id="UP000479293">
    <property type="component" value="Unassembled WGS sequence"/>
</dbReference>
<dbReference type="PANTHER" id="PTHR20941">
    <property type="entry name" value="FOLATE SYNTHESIS PROTEINS"/>
    <property type="match status" value="1"/>
</dbReference>
<proteinExistence type="predicted"/>
<evidence type="ECO:0000256" key="1">
    <source>
        <dbReference type="ARBA" id="ARBA00000012"/>
    </source>
</evidence>
<keyword evidence="11" id="KW-1185">Reference proteome</keyword>
<reference evidence="10 11" key="1">
    <citation type="submission" date="2019-10" db="EMBL/GenBank/DDBJ databases">
        <title>Draft Genome Sequence of Cytophagaceae sp. SJW1-29.</title>
        <authorList>
            <person name="Choi A."/>
        </authorList>
    </citation>
    <scope>NUCLEOTIDE SEQUENCE [LARGE SCALE GENOMIC DNA]</scope>
    <source>
        <strain evidence="10 11">SJW1-29</strain>
    </source>
</reference>
<sequence length="283" mass="30996">MLPSNPKTLNLGGKVLDLSTPAVMGILNITPDSFYETSRFRPDSDEIVDQAGQMLNDGAAIIDIGGYSTRPGATELSETEEWDRVGPVIEKLVRHFPDICISIDTFRSRIARQAVRAGAMLINDVSGGNLDEQMFSTVAEMGVPYVLMHMRGTPQTMTKLTHYEHLVTDVLKELQAKLIRLRSLGIADVVVDPGFGFAKTVGQNFELLNALNVFHSLDAPLLVGLSRKSLIWRTLGITATEALNGTTVLNTLALEKGAALLRVHDVKEATQTIKLWQRTRGVT</sequence>
<dbReference type="GO" id="GO:0046872">
    <property type="term" value="F:metal ion binding"/>
    <property type="evidence" value="ECO:0007669"/>
    <property type="project" value="UniProtKB-KW"/>
</dbReference>
<evidence type="ECO:0000256" key="4">
    <source>
        <dbReference type="ARBA" id="ARBA00012458"/>
    </source>
</evidence>
<dbReference type="InterPro" id="IPR000489">
    <property type="entry name" value="Pterin-binding_dom"/>
</dbReference>
<dbReference type="PROSITE" id="PS00793">
    <property type="entry name" value="DHPS_2"/>
    <property type="match status" value="1"/>
</dbReference>
<dbReference type="InterPro" id="IPR011005">
    <property type="entry name" value="Dihydropteroate_synth-like_sf"/>
</dbReference>
<feature type="domain" description="Pterin-binding" evidence="9">
    <location>
        <begin position="21"/>
        <end position="274"/>
    </location>
</feature>
<dbReference type="Gene3D" id="3.20.20.20">
    <property type="entry name" value="Dihydropteroate synthase-like"/>
    <property type="match status" value="1"/>
</dbReference>
<comment type="catalytic activity">
    <reaction evidence="1">
        <text>(7,8-dihydropterin-6-yl)methyl diphosphate + 4-aminobenzoate = 7,8-dihydropteroate + diphosphate</text>
        <dbReference type="Rhea" id="RHEA:19949"/>
        <dbReference type="ChEBI" id="CHEBI:17836"/>
        <dbReference type="ChEBI" id="CHEBI:17839"/>
        <dbReference type="ChEBI" id="CHEBI:33019"/>
        <dbReference type="ChEBI" id="CHEBI:72950"/>
        <dbReference type="EC" id="2.5.1.15"/>
    </reaction>
</comment>
<keyword evidence="6" id="KW-0479">Metal-binding</keyword>
<dbReference type="PANTHER" id="PTHR20941:SF1">
    <property type="entry name" value="FOLIC ACID SYNTHESIS PROTEIN FOL1"/>
    <property type="match status" value="1"/>
</dbReference>
<dbReference type="RefSeq" id="WP_152765058.1">
    <property type="nucleotide sequence ID" value="NZ_WHLY01000002.1"/>
</dbReference>
<evidence type="ECO:0000256" key="5">
    <source>
        <dbReference type="ARBA" id="ARBA00022679"/>
    </source>
</evidence>
<dbReference type="GO" id="GO:0004156">
    <property type="term" value="F:dihydropteroate synthase activity"/>
    <property type="evidence" value="ECO:0007669"/>
    <property type="project" value="UniProtKB-EC"/>
</dbReference>
<name>A0A7C9BJN2_9BACT</name>
<dbReference type="PROSITE" id="PS50972">
    <property type="entry name" value="PTERIN_BINDING"/>
    <property type="match status" value="1"/>
</dbReference>
<evidence type="ECO:0000256" key="3">
    <source>
        <dbReference type="ARBA" id="ARBA00004763"/>
    </source>
</evidence>
<evidence type="ECO:0000256" key="7">
    <source>
        <dbReference type="ARBA" id="ARBA00022842"/>
    </source>
</evidence>
<gene>
    <name evidence="10" type="primary">folP</name>
    <name evidence="10" type="ORF">GBK04_26695</name>
</gene>
<protein>
    <recommendedName>
        <fullName evidence="4">dihydropteroate synthase</fullName>
        <ecNumber evidence="4">2.5.1.15</ecNumber>
    </recommendedName>
</protein>
<accession>A0A7C9BJN2</accession>
<organism evidence="10 11">
    <name type="scientific">Salmonirosea aquatica</name>
    <dbReference type="NCBI Taxonomy" id="2654236"/>
    <lineage>
        <taxon>Bacteria</taxon>
        <taxon>Pseudomonadati</taxon>
        <taxon>Bacteroidota</taxon>
        <taxon>Cytophagia</taxon>
        <taxon>Cytophagales</taxon>
        <taxon>Spirosomataceae</taxon>
        <taxon>Salmonirosea</taxon>
    </lineage>
</organism>
<evidence type="ECO:0000313" key="10">
    <source>
        <dbReference type="EMBL" id="MPR36821.1"/>
    </source>
</evidence>
<dbReference type="AlphaFoldDB" id="A0A7C9BJN2"/>
<keyword evidence="5 10" id="KW-0808">Transferase</keyword>
<dbReference type="InterPro" id="IPR045031">
    <property type="entry name" value="DHP_synth-like"/>
</dbReference>
<dbReference type="CDD" id="cd00739">
    <property type="entry name" value="DHPS"/>
    <property type="match status" value="1"/>
</dbReference>
<dbReference type="NCBIfam" id="TIGR01496">
    <property type="entry name" value="DHPS"/>
    <property type="match status" value="1"/>
</dbReference>
<evidence type="ECO:0000259" key="9">
    <source>
        <dbReference type="PROSITE" id="PS50972"/>
    </source>
</evidence>
<evidence type="ECO:0000256" key="2">
    <source>
        <dbReference type="ARBA" id="ARBA00001946"/>
    </source>
</evidence>